<feature type="transmembrane region" description="Helical" evidence="21">
    <location>
        <begin position="455"/>
        <end position="477"/>
    </location>
</feature>
<evidence type="ECO:0000256" key="6">
    <source>
        <dbReference type="ARBA" id="ARBA00022692"/>
    </source>
</evidence>
<dbReference type="RefSeq" id="XP_003478337.1">
    <property type="nucleotide sequence ID" value="XM_003478289.4"/>
</dbReference>
<dbReference type="PANTHER" id="PTHR11819">
    <property type="entry name" value="SOLUTE CARRIER FAMILY 5"/>
    <property type="match status" value="1"/>
</dbReference>
<feature type="transmembrane region" description="Helical" evidence="21">
    <location>
        <begin position="422"/>
        <end position="443"/>
    </location>
</feature>
<dbReference type="GO" id="GO:0015151">
    <property type="term" value="F:alpha-glucoside transmembrane transporter activity"/>
    <property type="evidence" value="ECO:0007669"/>
    <property type="project" value="Ensembl"/>
</dbReference>
<dbReference type="KEGG" id="cpoc:100728093"/>
<evidence type="ECO:0000256" key="5">
    <source>
        <dbReference type="ARBA" id="ARBA00022597"/>
    </source>
</evidence>
<evidence type="ECO:0000256" key="2">
    <source>
        <dbReference type="ARBA" id="ARBA00006434"/>
    </source>
</evidence>
<dbReference type="InterPro" id="IPR001734">
    <property type="entry name" value="Na/solute_symporter"/>
</dbReference>
<feature type="transmembrane region" description="Helical" evidence="21">
    <location>
        <begin position="637"/>
        <end position="660"/>
    </location>
</feature>
<proteinExistence type="inferred from homology"/>
<gene>
    <name evidence="22" type="primary">SLC5A1</name>
</gene>
<feature type="transmembrane region" description="Helical" evidence="21">
    <location>
        <begin position="177"/>
        <end position="202"/>
    </location>
</feature>
<dbReference type="GO" id="GO:0005769">
    <property type="term" value="C:early endosome"/>
    <property type="evidence" value="ECO:0007669"/>
    <property type="project" value="Ensembl"/>
</dbReference>
<evidence type="ECO:0000256" key="13">
    <source>
        <dbReference type="ARBA" id="ARBA00023180"/>
    </source>
</evidence>
<name>H0V9Q7_CAVPO</name>
<dbReference type="GO" id="GO:0015371">
    <property type="term" value="F:galactose:sodium symporter activity"/>
    <property type="evidence" value="ECO:0007669"/>
    <property type="project" value="Ensembl"/>
</dbReference>
<keyword evidence="23" id="KW-1185">Reference proteome</keyword>
<evidence type="ECO:0000256" key="17">
    <source>
        <dbReference type="ARBA" id="ARBA00040046"/>
    </source>
</evidence>
<evidence type="ECO:0000256" key="20">
    <source>
        <dbReference type="RuleBase" id="RU362091"/>
    </source>
</evidence>
<dbReference type="GeneID" id="100728093"/>
<evidence type="ECO:0000256" key="18">
    <source>
        <dbReference type="ARBA" id="ARBA00042803"/>
    </source>
</evidence>
<keyword evidence="13" id="KW-0325">Glycoprotein</keyword>
<dbReference type="OMA" id="TTIGWDT"/>
<dbReference type="GeneTree" id="ENSGT00940000155844"/>
<protein>
    <recommendedName>
        <fullName evidence="17">Sodium/glucose cotransporter 1</fullName>
    </recommendedName>
    <alternativeName>
        <fullName evidence="19">High affinity sodium-glucose cotransporter</fullName>
    </alternativeName>
    <alternativeName>
        <fullName evidence="18">Solute carrier family 5 member 1</fullName>
    </alternativeName>
</protein>
<keyword evidence="5" id="KW-0762">Sugar transport</keyword>
<dbReference type="Ensembl" id="ENSCPOT00000007353.3">
    <property type="protein sequence ID" value="ENSCPOP00000006560.3"/>
    <property type="gene ID" value="ENSCPOG00000007281.4"/>
</dbReference>
<feature type="transmembrane region" description="Helical" evidence="21">
    <location>
        <begin position="54"/>
        <end position="75"/>
    </location>
</feature>
<evidence type="ECO:0000256" key="8">
    <source>
        <dbReference type="ARBA" id="ARBA00022989"/>
    </source>
</evidence>
<dbReference type="GO" id="GO:0005412">
    <property type="term" value="F:D-glucose:sodium symporter activity"/>
    <property type="evidence" value="ECO:0007669"/>
    <property type="project" value="Ensembl"/>
</dbReference>
<dbReference type="FunFam" id="1.20.1730.10:FF:000005">
    <property type="entry name" value="sodium/glucose cotransporter 1 isoform X1"/>
    <property type="match status" value="1"/>
</dbReference>
<dbReference type="EMBL" id="AAKN02007223">
    <property type="status" value="NOT_ANNOTATED_CDS"/>
    <property type="molecule type" value="Genomic_DNA"/>
</dbReference>
<dbReference type="Bgee" id="ENSCPOG00000007281">
    <property type="expression patterns" value="Expressed in adult mammalian kidney and 3 other cell types or tissues"/>
</dbReference>
<evidence type="ECO:0000256" key="1">
    <source>
        <dbReference type="ARBA" id="ARBA00004424"/>
    </source>
</evidence>
<reference evidence="22" key="3">
    <citation type="submission" date="2025-09" db="UniProtKB">
        <authorList>
            <consortium name="Ensembl"/>
        </authorList>
    </citation>
    <scope>IDENTIFICATION</scope>
    <source>
        <strain evidence="22">2N</strain>
    </source>
</reference>
<dbReference type="GO" id="GO:0048471">
    <property type="term" value="C:perinuclear region of cytoplasm"/>
    <property type="evidence" value="ECO:0007669"/>
    <property type="project" value="Ensembl"/>
</dbReference>
<dbReference type="GO" id="GO:0098708">
    <property type="term" value="P:D-glucose import across plasma membrane"/>
    <property type="evidence" value="ECO:0007669"/>
    <property type="project" value="Ensembl"/>
</dbReference>
<dbReference type="GO" id="GO:0005372">
    <property type="term" value="F:water transmembrane transporter activity"/>
    <property type="evidence" value="ECO:0007669"/>
    <property type="project" value="Ensembl"/>
</dbReference>
<evidence type="ECO:0000256" key="15">
    <source>
        <dbReference type="ARBA" id="ARBA00036179"/>
    </source>
</evidence>
<dbReference type="PROSITE" id="PS00456">
    <property type="entry name" value="NA_SOLUT_SYMP_1"/>
    <property type="match status" value="1"/>
</dbReference>
<dbReference type="EMBL" id="AAKN02007224">
    <property type="status" value="NOT_ANNOTATED_CDS"/>
    <property type="molecule type" value="Genomic_DNA"/>
</dbReference>
<keyword evidence="4" id="KW-1003">Cell membrane</keyword>
<dbReference type="Pfam" id="PF00474">
    <property type="entry name" value="SSF"/>
    <property type="match status" value="1"/>
</dbReference>
<dbReference type="InterPro" id="IPR038377">
    <property type="entry name" value="Na/Glc_symporter_sf"/>
</dbReference>
<dbReference type="HOGENOM" id="CLU_018808_9_2_1"/>
<keyword evidence="12" id="KW-1015">Disulfide bond</keyword>
<keyword evidence="11 21" id="KW-0472">Membrane</keyword>
<dbReference type="PANTHER" id="PTHR11819:SF151">
    <property type="entry name" value="SODIUM_GLUCOSE COTRANSPORTER 1"/>
    <property type="match status" value="1"/>
</dbReference>
<comment type="subcellular location">
    <subcellularLocation>
        <location evidence="1">Apical cell membrane</location>
        <topology evidence="1">Multi-pass membrane protein</topology>
    </subcellularLocation>
</comment>
<keyword evidence="6 21" id="KW-0812">Transmembrane</keyword>
<accession>H0V9Q7</accession>
<evidence type="ECO:0000313" key="22">
    <source>
        <dbReference type="Ensembl" id="ENSCPOP00000006560.3"/>
    </source>
</evidence>
<evidence type="ECO:0000256" key="19">
    <source>
        <dbReference type="ARBA" id="ARBA00043128"/>
    </source>
</evidence>
<dbReference type="STRING" id="10141.ENSCPOP00000006560"/>
<feature type="transmembrane region" description="Helical" evidence="21">
    <location>
        <begin position="29"/>
        <end position="48"/>
    </location>
</feature>
<dbReference type="PROSITE" id="PS50283">
    <property type="entry name" value="NA_SOLUT_SYMP_3"/>
    <property type="match status" value="1"/>
</dbReference>
<dbReference type="OrthoDB" id="6132759at2759"/>
<dbReference type="EMBL" id="AAKN02007222">
    <property type="status" value="NOT_ANNOTATED_CDS"/>
    <property type="molecule type" value="Genomic_DNA"/>
</dbReference>
<feature type="transmembrane region" description="Helical" evidence="21">
    <location>
        <begin position="209"/>
        <end position="227"/>
    </location>
</feature>
<organism evidence="22 23">
    <name type="scientific">Cavia porcellus</name>
    <name type="common">Guinea pig</name>
    <dbReference type="NCBI Taxonomy" id="10141"/>
    <lineage>
        <taxon>Eukaryota</taxon>
        <taxon>Metazoa</taxon>
        <taxon>Chordata</taxon>
        <taxon>Craniata</taxon>
        <taxon>Vertebrata</taxon>
        <taxon>Euteleostomi</taxon>
        <taxon>Mammalia</taxon>
        <taxon>Eutheria</taxon>
        <taxon>Euarchontoglires</taxon>
        <taxon>Glires</taxon>
        <taxon>Rodentia</taxon>
        <taxon>Hystricomorpha</taxon>
        <taxon>Caviidae</taxon>
        <taxon>Cavia</taxon>
    </lineage>
</organism>
<dbReference type="GO" id="GO:0150104">
    <property type="term" value="P:transport across blood-brain barrier"/>
    <property type="evidence" value="ECO:0007669"/>
    <property type="project" value="Ensembl"/>
</dbReference>
<evidence type="ECO:0000256" key="21">
    <source>
        <dbReference type="SAM" id="Phobius"/>
    </source>
</evidence>
<keyword evidence="14" id="KW-0739">Sodium transport</keyword>
<evidence type="ECO:0000256" key="3">
    <source>
        <dbReference type="ARBA" id="ARBA00022448"/>
    </source>
</evidence>
<feature type="transmembrane region" description="Helical" evidence="21">
    <location>
        <begin position="274"/>
        <end position="292"/>
    </location>
</feature>
<reference evidence="22" key="2">
    <citation type="submission" date="2025-08" db="UniProtKB">
        <authorList>
            <consortium name="Ensembl"/>
        </authorList>
    </citation>
    <scope>IDENTIFICATION</scope>
    <source>
        <strain evidence="22">2N</strain>
    </source>
</reference>
<keyword evidence="3" id="KW-0813">Transport</keyword>
<keyword evidence="7" id="KW-0769">Symport</keyword>
<dbReference type="Proteomes" id="UP000005447">
    <property type="component" value="Unassembled WGS sequence"/>
</dbReference>
<comment type="similarity">
    <text evidence="2 20">Belongs to the sodium:solute symporter (SSF) (TC 2.A.21) family.</text>
</comment>
<evidence type="ECO:0000256" key="14">
    <source>
        <dbReference type="ARBA" id="ARBA00023201"/>
    </source>
</evidence>
<keyword evidence="9" id="KW-0915">Sodium</keyword>
<dbReference type="GO" id="GO:0035377">
    <property type="term" value="P:transepithelial water transport"/>
    <property type="evidence" value="ECO:0007669"/>
    <property type="project" value="Ensembl"/>
</dbReference>
<feature type="transmembrane region" description="Helical" evidence="21">
    <location>
        <begin position="484"/>
        <end position="506"/>
    </location>
</feature>
<dbReference type="AlphaFoldDB" id="H0V9Q7"/>
<dbReference type="eggNOG" id="KOG2349">
    <property type="taxonomic scope" value="Eukaryota"/>
</dbReference>
<dbReference type="VEuPathDB" id="HostDB:ENSCPOG00000007281"/>
<dbReference type="CTD" id="6523"/>
<evidence type="ECO:0000256" key="9">
    <source>
        <dbReference type="ARBA" id="ARBA00023053"/>
    </source>
</evidence>
<keyword evidence="8 21" id="KW-1133">Transmembrane helix</keyword>
<sequence length="661" mass="72820">MDSATWGPAATTPSPPVQSYERIRNAGDISVIIIYFLVVMAVGLWAMFSTNRGTVGGFFLAGRSMVWWPIGASLFSSNIGSGHFVGLAGTGAASGIAVGGFEFNALIFMVVLGWVFVPIYIRAGVVTMPEYLRKRFGGQRIQIYLSTLSLLLYIFTKISADIFSGAIFINLALGLDIYLAIIILLAITALYTITGGLAAVIYTDTLQTAIMLVGSIILTGFAFREVGGYEAFMEKYMKAIPTVISNGNITVSEKCYTPRADSFHIFRDAITGDVPWPGLIFGMSILALWYWCTDQVIVQRCLSAKNMSHVKAGCILCGYFKLLPMFLMVMTGMVSRILYTDKIACVVPSECQKYCGTSVGCTNIAYPTLVVELMPNGLRGLMLSVMMASLMSSLTSIFNSASTLFTMDIYTKIRKKASEKELMIAGRLFIVLLIAISIVWVPIVQSAQSGQLFDYIQSITSYLGPPIAAVFILGIFCKRVTEPAAFWALVLGFLIGISRMIAEFAYGTGSCTEPSNCPTIICGVHYLYFAIILFVITVIIILAISFFTKPIPDVHLYRLCWSLRNSKEERIDLDAEEKDIQEAPVETIEIEVPVENKGWCRRIYDLFCGLEQKGPKLTKEEEEALKVKMTDTSEKPLWRTVVNINGIILLAVAVFCHAYFA</sequence>
<dbReference type="GO" id="GO:0016324">
    <property type="term" value="C:apical plasma membrane"/>
    <property type="evidence" value="ECO:0007669"/>
    <property type="project" value="UniProtKB-SubCell"/>
</dbReference>
<feature type="transmembrane region" description="Helical" evidence="21">
    <location>
        <begin position="107"/>
        <end position="129"/>
    </location>
</feature>
<dbReference type="InterPro" id="IPR018212">
    <property type="entry name" value="Na/solute_symporter_CS"/>
</dbReference>
<dbReference type="GO" id="GO:0005794">
    <property type="term" value="C:Golgi apparatus"/>
    <property type="evidence" value="ECO:0007669"/>
    <property type="project" value="Ensembl"/>
</dbReference>
<feature type="transmembrane region" description="Helical" evidence="21">
    <location>
        <begin position="150"/>
        <end position="171"/>
    </location>
</feature>
<dbReference type="InParanoid" id="H0V9Q7"/>
<evidence type="ECO:0000313" key="23">
    <source>
        <dbReference type="Proteomes" id="UP000005447"/>
    </source>
</evidence>
<evidence type="ECO:0000256" key="10">
    <source>
        <dbReference type="ARBA" id="ARBA00023065"/>
    </source>
</evidence>
<evidence type="ECO:0000256" key="11">
    <source>
        <dbReference type="ARBA" id="ARBA00023136"/>
    </source>
</evidence>
<evidence type="ECO:0000256" key="16">
    <source>
        <dbReference type="ARBA" id="ARBA00036206"/>
    </source>
</evidence>
<dbReference type="NCBIfam" id="TIGR00813">
    <property type="entry name" value="sss"/>
    <property type="match status" value="1"/>
</dbReference>
<feature type="transmembrane region" description="Helical" evidence="21">
    <location>
        <begin position="526"/>
        <end position="548"/>
    </location>
</feature>
<evidence type="ECO:0000256" key="12">
    <source>
        <dbReference type="ARBA" id="ARBA00023157"/>
    </source>
</evidence>
<dbReference type="GO" id="GO:0098719">
    <property type="term" value="P:sodium ion import across plasma membrane"/>
    <property type="evidence" value="ECO:0007669"/>
    <property type="project" value="Ensembl"/>
</dbReference>
<keyword evidence="10" id="KW-0406">Ion transport</keyword>
<dbReference type="Gene3D" id="1.20.1730.10">
    <property type="entry name" value="Sodium/glucose cotransporter"/>
    <property type="match status" value="1"/>
</dbReference>
<comment type="catalytic activity">
    <reaction evidence="16">
        <text>D-galactose(out) + 2 Na(+)(out) = D-galactose(in) + 2 Na(+)(in)</text>
        <dbReference type="Rhea" id="RHEA:70499"/>
        <dbReference type="ChEBI" id="CHEBI:4139"/>
        <dbReference type="ChEBI" id="CHEBI:29101"/>
    </reaction>
    <physiologicalReaction direction="left-to-right" evidence="16">
        <dbReference type="Rhea" id="RHEA:70500"/>
    </physiologicalReaction>
</comment>
<reference evidence="23" key="1">
    <citation type="journal article" date="2011" name="Nature">
        <title>A high-resolution map of human evolutionary constraint using 29 mammals.</title>
        <authorList>
            <person name="Lindblad-Toh K."/>
            <person name="Garber M."/>
            <person name="Zuk O."/>
            <person name="Lin M.F."/>
            <person name="Parker B.J."/>
            <person name="Washietl S."/>
            <person name="Kheradpour P."/>
            <person name="Ernst J."/>
            <person name="Jordan G."/>
            <person name="Mauceli E."/>
            <person name="Ward L.D."/>
            <person name="Lowe C.B."/>
            <person name="Holloway A.K."/>
            <person name="Clamp M."/>
            <person name="Gnerre S."/>
            <person name="Alfoldi J."/>
            <person name="Beal K."/>
            <person name="Chang J."/>
            <person name="Clawson H."/>
            <person name="Cuff J."/>
            <person name="Di Palma F."/>
            <person name="Fitzgerald S."/>
            <person name="Flicek P."/>
            <person name="Guttman M."/>
            <person name="Hubisz M.J."/>
            <person name="Jaffe D.B."/>
            <person name="Jungreis I."/>
            <person name="Kent W.J."/>
            <person name="Kostka D."/>
            <person name="Lara M."/>
            <person name="Martins A.L."/>
            <person name="Massingham T."/>
            <person name="Moltke I."/>
            <person name="Raney B.J."/>
            <person name="Rasmussen M.D."/>
            <person name="Robinson J."/>
            <person name="Stark A."/>
            <person name="Vilella A.J."/>
            <person name="Wen J."/>
            <person name="Xie X."/>
            <person name="Zody M.C."/>
            <person name="Baldwin J."/>
            <person name="Bloom T."/>
            <person name="Chin C.W."/>
            <person name="Heiman D."/>
            <person name="Nicol R."/>
            <person name="Nusbaum C."/>
            <person name="Young S."/>
            <person name="Wilkinson J."/>
            <person name="Worley K.C."/>
            <person name="Kovar C.L."/>
            <person name="Muzny D.M."/>
            <person name="Gibbs R.A."/>
            <person name="Cree A."/>
            <person name="Dihn H.H."/>
            <person name="Fowler G."/>
            <person name="Jhangiani S."/>
            <person name="Joshi V."/>
            <person name="Lee S."/>
            <person name="Lewis L.R."/>
            <person name="Nazareth L.V."/>
            <person name="Okwuonu G."/>
            <person name="Santibanez J."/>
            <person name="Warren W.C."/>
            <person name="Mardis E.R."/>
            <person name="Weinstock G.M."/>
            <person name="Wilson R.K."/>
            <person name="Delehaunty K."/>
            <person name="Dooling D."/>
            <person name="Fronik C."/>
            <person name="Fulton L."/>
            <person name="Fulton B."/>
            <person name="Graves T."/>
            <person name="Minx P."/>
            <person name="Sodergren E."/>
            <person name="Birney E."/>
            <person name="Margulies E.H."/>
            <person name="Herrero J."/>
            <person name="Green E.D."/>
            <person name="Haussler D."/>
            <person name="Siepel A."/>
            <person name="Goldman N."/>
            <person name="Pollard K.S."/>
            <person name="Pedersen J.S."/>
            <person name="Lander E.S."/>
            <person name="Kellis M."/>
        </authorList>
    </citation>
    <scope>NUCLEOTIDE SEQUENCE [LARGE SCALE GENOMIC DNA]</scope>
    <source>
        <strain evidence="23">2N</strain>
    </source>
</reference>
<evidence type="ECO:0000256" key="4">
    <source>
        <dbReference type="ARBA" id="ARBA00022475"/>
    </source>
</evidence>
<evidence type="ECO:0000256" key="7">
    <source>
        <dbReference type="ARBA" id="ARBA00022847"/>
    </source>
</evidence>
<feature type="transmembrane region" description="Helical" evidence="21">
    <location>
        <begin position="381"/>
        <end position="401"/>
    </location>
</feature>
<feature type="transmembrane region" description="Helical" evidence="21">
    <location>
        <begin position="313"/>
        <end position="334"/>
    </location>
</feature>
<dbReference type="FunCoup" id="H0V9Q7">
    <property type="interactions" value="74"/>
</dbReference>
<comment type="catalytic activity">
    <reaction evidence="15">
        <text>D-glucose(out) + 2 Na(+)(out) = D-glucose(in) + 2 Na(+)(in)</text>
        <dbReference type="Rhea" id="RHEA:70495"/>
        <dbReference type="ChEBI" id="CHEBI:4167"/>
        <dbReference type="ChEBI" id="CHEBI:29101"/>
    </reaction>
    <physiologicalReaction direction="left-to-right" evidence="15">
        <dbReference type="Rhea" id="RHEA:70496"/>
    </physiologicalReaction>
</comment>
<dbReference type="GO" id="GO:0031965">
    <property type="term" value="C:nuclear membrane"/>
    <property type="evidence" value="ECO:0007669"/>
    <property type="project" value="Ensembl"/>
</dbReference>